<evidence type="ECO:0000259" key="2">
    <source>
        <dbReference type="Pfam" id="PF09557"/>
    </source>
</evidence>
<gene>
    <name evidence="3" type="ORF">CR194_07130</name>
</gene>
<dbReference type="PANTHER" id="PTHR38463:SF1">
    <property type="entry name" value="STRESS RESPONSE PROTEIN YSNF"/>
    <property type="match status" value="1"/>
</dbReference>
<feature type="domain" description="DUF2382" evidence="2">
    <location>
        <begin position="35"/>
        <end position="143"/>
    </location>
</feature>
<feature type="region of interest" description="Disordered" evidence="1">
    <location>
        <begin position="1"/>
        <end position="26"/>
    </location>
</feature>
<dbReference type="EMBL" id="PDOD01000001">
    <property type="protein sequence ID" value="PYZ95276.1"/>
    <property type="molecule type" value="Genomic_DNA"/>
</dbReference>
<feature type="compositionally biased region" description="Basic and acidic residues" evidence="1">
    <location>
        <begin position="8"/>
        <end position="21"/>
    </location>
</feature>
<protein>
    <recommendedName>
        <fullName evidence="2">DUF2382 domain-containing protein</fullName>
    </recommendedName>
</protein>
<accession>A0A323TMJ3</accession>
<name>A0A323TMJ3_9BACI</name>
<sequence>MGFFDWFYGKEETRKERRQGDQEADTEFADEAAHLDLREEELDIDKHRNETGNVTLHKDVIEEEQTVNVPVSHDQVVIEQREINHQPTNEPITEEEEVHIPVTAEAVETDKHTVVTGEVTAQKRSVEETEQVRDTIHKEVADIDVNGEVDVEAKGDTTIDRR</sequence>
<dbReference type="InterPro" id="IPR052967">
    <property type="entry name" value="Stress_Response_Assoc"/>
</dbReference>
<dbReference type="InterPro" id="IPR019060">
    <property type="entry name" value="DUF2382"/>
</dbReference>
<proteinExistence type="predicted"/>
<evidence type="ECO:0000313" key="4">
    <source>
        <dbReference type="Proteomes" id="UP000248214"/>
    </source>
</evidence>
<dbReference type="PANTHER" id="PTHR38463">
    <property type="entry name" value="STRESS RESPONSE PROTEIN YSNF"/>
    <property type="match status" value="1"/>
</dbReference>
<dbReference type="Pfam" id="PF09557">
    <property type="entry name" value="DUF2382"/>
    <property type="match status" value="1"/>
</dbReference>
<dbReference type="NCBIfam" id="TIGR02271">
    <property type="entry name" value="YsnF/AvaK domain"/>
    <property type="match status" value="1"/>
</dbReference>
<dbReference type="AlphaFoldDB" id="A0A323TMJ3"/>
<comment type="caution">
    <text evidence="3">The sequence shown here is derived from an EMBL/GenBank/DDBJ whole genome shotgun (WGS) entry which is preliminary data.</text>
</comment>
<dbReference type="OrthoDB" id="118405at2"/>
<evidence type="ECO:0000256" key="1">
    <source>
        <dbReference type="SAM" id="MobiDB-lite"/>
    </source>
</evidence>
<dbReference type="RefSeq" id="WP_110608911.1">
    <property type="nucleotide sequence ID" value="NZ_PDOD01000001.1"/>
</dbReference>
<dbReference type="Proteomes" id="UP000248214">
    <property type="component" value="Unassembled WGS sequence"/>
</dbReference>
<keyword evidence="4" id="KW-1185">Reference proteome</keyword>
<organism evidence="3 4">
    <name type="scientific">Salipaludibacillus keqinensis</name>
    <dbReference type="NCBI Taxonomy" id="2045207"/>
    <lineage>
        <taxon>Bacteria</taxon>
        <taxon>Bacillati</taxon>
        <taxon>Bacillota</taxon>
        <taxon>Bacilli</taxon>
        <taxon>Bacillales</taxon>
        <taxon>Bacillaceae</taxon>
    </lineage>
</organism>
<reference evidence="3 4" key="1">
    <citation type="submission" date="2017-10" db="EMBL/GenBank/DDBJ databases">
        <title>Bacillus sp. nov., a halophilic bacterium isolated from a Keqin Lake.</title>
        <authorList>
            <person name="Wang H."/>
        </authorList>
    </citation>
    <scope>NUCLEOTIDE SEQUENCE [LARGE SCALE GENOMIC DNA]</scope>
    <source>
        <strain evidence="3 4">KQ-12</strain>
    </source>
</reference>
<evidence type="ECO:0000313" key="3">
    <source>
        <dbReference type="EMBL" id="PYZ95276.1"/>
    </source>
</evidence>